<dbReference type="AlphaFoldDB" id="A0A1H3ZGJ2"/>
<feature type="transmembrane region" description="Helical" evidence="1">
    <location>
        <begin position="104"/>
        <end position="122"/>
    </location>
</feature>
<feature type="transmembrane region" description="Helical" evidence="1">
    <location>
        <begin position="7"/>
        <end position="25"/>
    </location>
</feature>
<evidence type="ECO:0000313" key="3">
    <source>
        <dbReference type="Proteomes" id="UP000198846"/>
    </source>
</evidence>
<keyword evidence="1" id="KW-0472">Membrane</keyword>
<feature type="transmembrane region" description="Helical" evidence="1">
    <location>
        <begin position="61"/>
        <end position="84"/>
    </location>
</feature>
<name>A0A1H3ZGJ2_BIZPA</name>
<keyword evidence="1" id="KW-0812">Transmembrane</keyword>
<gene>
    <name evidence="2" type="ORF">SAMN04487990_108137</name>
</gene>
<dbReference type="STRING" id="283786.SAMN04487990_108137"/>
<protein>
    <recommendedName>
        <fullName evidence="4">DUF2809 domain-containing protein</fullName>
    </recommendedName>
</protein>
<keyword evidence="1" id="KW-1133">Transmembrane helix</keyword>
<organism evidence="2 3">
    <name type="scientific">Bizionia paragorgiae</name>
    <dbReference type="NCBI Taxonomy" id="283786"/>
    <lineage>
        <taxon>Bacteria</taxon>
        <taxon>Pseudomonadati</taxon>
        <taxon>Bacteroidota</taxon>
        <taxon>Flavobacteriia</taxon>
        <taxon>Flavobacteriales</taxon>
        <taxon>Flavobacteriaceae</taxon>
        <taxon>Bizionia</taxon>
    </lineage>
</organism>
<feature type="transmembrane region" description="Helical" evidence="1">
    <location>
        <begin position="31"/>
        <end position="49"/>
    </location>
</feature>
<evidence type="ECO:0008006" key="4">
    <source>
        <dbReference type="Google" id="ProtNLM"/>
    </source>
</evidence>
<evidence type="ECO:0000313" key="2">
    <source>
        <dbReference type="EMBL" id="SEA22765.1"/>
    </source>
</evidence>
<dbReference type="RefSeq" id="WP_092133642.1">
    <property type="nucleotide sequence ID" value="NZ_FNQK01000008.1"/>
</dbReference>
<proteinExistence type="predicted"/>
<accession>A0A1H3ZGJ2</accession>
<evidence type="ECO:0000256" key="1">
    <source>
        <dbReference type="SAM" id="Phobius"/>
    </source>
</evidence>
<sequence>MKLRFHLLFFSVFIALFIIELLIAILLKSGFIRHTFGDFLVVIMLFYGIKSITTFKTLPIAITVLSIAFTIEILQLFNVLTILGLQDNHLEVLVLGSHFSYQDLLAYTLGIATALLIDNKILRK</sequence>
<keyword evidence="3" id="KW-1185">Reference proteome</keyword>
<dbReference type="EMBL" id="FNQK01000008">
    <property type="protein sequence ID" value="SEA22765.1"/>
    <property type="molecule type" value="Genomic_DNA"/>
</dbReference>
<dbReference type="InterPro" id="IPR021257">
    <property type="entry name" value="DUF2809"/>
</dbReference>
<dbReference type="OrthoDB" id="5360192at2"/>
<dbReference type="Pfam" id="PF10990">
    <property type="entry name" value="DUF2809"/>
    <property type="match status" value="1"/>
</dbReference>
<reference evidence="2 3" key="1">
    <citation type="submission" date="2016-10" db="EMBL/GenBank/DDBJ databases">
        <authorList>
            <person name="de Groot N.N."/>
        </authorList>
    </citation>
    <scope>NUCLEOTIDE SEQUENCE [LARGE SCALE GENOMIC DNA]</scope>
    <source>
        <strain evidence="2 3">DSM 23842</strain>
    </source>
</reference>
<dbReference type="Proteomes" id="UP000198846">
    <property type="component" value="Unassembled WGS sequence"/>
</dbReference>